<dbReference type="Proteomes" id="UP000239532">
    <property type="component" value="Unassembled WGS sequence"/>
</dbReference>
<dbReference type="OrthoDB" id="1425128at2"/>
<evidence type="ECO:0008006" key="5">
    <source>
        <dbReference type="Google" id="ProtNLM"/>
    </source>
</evidence>
<keyword evidence="4" id="KW-1185">Reference proteome</keyword>
<dbReference type="InterPro" id="IPR026444">
    <property type="entry name" value="Secre_tail"/>
</dbReference>
<reference evidence="3 4" key="1">
    <citation type="submission" date="2016-11" db="EMBL/GenBank/DDBJ databases">
        <title>Trade-off between light-utilization and light-protection in marine flavobacteria.</title>
        <authorList>
            <person name="Kumagai Y."/>
        </authorList>
    </citation>
    <scope>NUCLEOTIDE SEQUENCE [LARGE SCALE GENOMIC DNA]</scope>
    <source>
        <strain evidence="3 4">JCM 17109</strain>
    </source>
</reference>
<evidence type="ECO:0000256" key="1">
    <source>
        <dbReference type="ARBA" id="ARBA00022729"/>
    </source>
</evidence>
<keyword evidence="1 2" id="KW-0732">Signal</keyword>
<dbReference type="RefSeq" id="WP_105983741.1">
    <property type="nucleotide sequence ID" value="NZ_MQUC01000003.1"/>
</dbReference>
<dbReference type="NCBIfam" id="TIGR04183">
    <property type="entry name" value="Por_Secre_tail"/>
    <property type="match status" value="1"/>
</dbReference>
<sequence>MKKTLLFFLPLLFVSAMTTAQTKTWNFSDGWPETDGFPGYAADPDGTNPVVVDNLVIQPHTSNNNMGQITTSVLDFSDGFTSSLRFRTNGSAGGTAELPVRRYLKIPVSGDVTVTIWCAAGGSSARSLFVSDGSIILGTLPTDGEQDVPKIFEVSYTGADADLYVYGDNNFSLHKIEVTGTGASRLLSVDNAIKIPTTLISRDGQVLVSNVTAKTQIEIYNLSGALVKSVSVDQDASFDFNVSSGLYIGKINTSAGSKSVKLQVQ</sequence>
<name>A0A2S9WX68_9FLAO</name>
<organism evidence="3 4">
    <name type="scientific">Nonlabens agnitus</name>
    <dbReference type="NCBI Taxonomy" id="870484"/>
    <lineage>
        <taxon>Bacteria</taxon>
        <taxon>Pseudomonadati</taxon>
        <taxon>Bacteroidota</taxon>
        <taxon>Flavobacteriia</taxon>
        <taxon>Flavobacteriales</taxon>
        <taxon>Flavobacteriaceae</taxon>
        <taxon>Nonlabens</taxon>
    </lineage>
</organism>
<proteinExistence type="predicted"/>
<evidence type="ECO:0000313" key="3">
    <source>
        <dbReference type="EMBL" id="PRP68064.1"/>
    </source>
</evidence>
<feature type="chain" id="PRO_5015642357" description="Secretion system C-terminal sorting domain-containing protein" evidence="2">
    <location>
        <begin position="21"/>
        <end position="265"/>
    </location>
</feature>
<comment type="caution">
    <text evidence="3">The sequence shown here is derived from an EMBL/GenBank/DDBJ whole genome shotgun (WGS) entry which is preliminary data.</text>
</comment>
<gene>
    <name evidence="3" type="ORF">BST86_13670</name>
</gene>
<protein>
    <recommendedName>
        <fullName evidence="5">Secretion system C-terminal sorting domain-containing protein</fullName>
    </recommendedName>
</protein>
<dbReference type="AlphaFoldDB" id="A0A2S9WX68"/>
<feature type="signal peptide" evidence="2">
    <location>
        <begin position="1"/>
        <end position="20"/>
    </location>
</feature>
<evidence type="ECO:0000313" key="4">
    <source>
        <dbReference type="Proteomes" id="UP000239532"/>
    </source>
</evidence>
<evidence type="ECO:0000256" key="2">
    <source>
        <dbReference type="SAM" id="SignalP"/>
    </source>
</evidence>
<accession>A0A2S9WX68</accession>
<dbReference type="EMBL" id="MQUC01000003">
    <property type="protein sequence ID" value="PRP68064.1"/>
    <property type="molecule type" value="Genomic_DNA"/>
</dbReference>